<dbReference type="PANTHER" id="PTHR43668">
    <property type="entry name" value="ALLANTOINASE"/>
    <property type="match status" value="1"/>
</dbReference>
<comment type="similarity">
    <text evidence="3">Belongs to the metallo-dependent hydrolases superfamily. DHOase family. Class I DHOase subfamily.</text>
</comment>
<dbReference type="OrthoDB" id="9775759at2"/>
<comment type="function">
    <text evidence="2">Catalyzes the reversible cyclization of carbamoyl aspartate to dihydroorotate.</text>
</comment>
<dbReference type="InterPro" id="IPR011059">
    <property type="entry name" value="Metal-dep_hydrolase_composite"/>
</dbReference>
<gene>
    <name evidence="7" type="ORF">E1212_16360</name>
</gene>
<dbReference type="GO" id="GO:0006145">
    <property type="term" value="P:purine nucleobase catabolic process"/>
    <property type="evidence" value="ECO:0007669"/>
    <property type="project" value="TreeGrafter"/>
</dbReference>
<dbReference type="Proteomes" id="UP000295621">
    <property type="component" value="Unassembled WGS sequence"/>
</dbReference>
<dbReference type="PROSITE" id="PS00483">
    <property type="entry name" value="DIHYDROOROTASE_2"/>
    <property type="match status" value="1"/>
</dbReference>
<dbReference type="EMBL" id="SMKL01000035">
    <property type="protein sequence ID" value="TDC49996.1"/>
    <property type="molecule type" value="Genomic_DNA"/>
</dbReference>
<comment type="caution">
    <text evidence="7">The sequence shown here is derived from an EMBL/GenBank/DDBJ whole genome shotgun (WGS) entry which is preliminary data.</text>
</comment>
<protein>
    <submittedName>
        <fullName evidence="7">Allantoinase</fullName>
    </submittedName>
</protein>
<sequence>MRVVVTGGELVTEQGLVPADLLLADGRIEAWLDRGAAGAAVADERVDAAGLLVFPGFIDPHVHSRDPGHTHKETFHHSTLGALCGGTTTVLEMPNAVPAVTDVATFEDRRAAHAARAWTDFGLWGMALGPANLDQVALLHASGAVAVKFFWGYALDKQTKGLVYNFAAAPPDSLLLPPENGAVLELFGEVARYGGLLAAHCEDRHVLARSAELLGHPITTYDDLLRARPAVAEATSIAVGAQFSLATGCRFHVVHMASAAGAAVVRAARAAGAAVTAETCPQYLTLTDADAARLGPAIKVYPPVRSQADQDALWAGIADGTIGSVGSDHAPHLLEEKLRGFEDAPAGGLGVETLAPLMVDAMVRGRISPARLAEVLSTGTARLYGLWPRKGSLRPGSDADLTLVDPRGSARISNERMHALNPVTTWDGWELRGRVVASLLGGEPAMRDGEPVGERRGRFVAARHGAPVG</sequence>
<dbReference type="InterPro" id="IPR050138">
    <property type="entry name" value="DHOase/Allantoinase_Hydrolase"/>
</dbReference>
<evidence type="ECO:0000259" key="6">
    <source>
        <dbReference type="Pfam" id="PF01979"/>
    </source>
</evidence>
<dbReference type="InterPro" id="IPR002195">
    <property type="entry name" value="Dihydroorotase_CS"/>
</dbReference>
<evidence type="ECO:0000313" key="7">
    <source>
        <dbReference type="EMBL" id="TDC49996.1"/>
    </source>
</evidence>
<keyword evidence="4" id="KW-0479">Metal-binding</keyword>
<comment type="cofactor">
    <cofactor evidence="1">
        <name>Zn(2+)</name>
        <dbReference type="ChEBI" id="CHEBI:29105"/>
    </cofactor>
</comment>
<dbReference type="AlphaFoldDB" id="A0A4R4RKU0"/>
<proteinExistence type="inferred from homology"/>
<evidence type="ECO:0000256" key="1">
    <source>
        <dbReference type="ARBA" id="ARBA00001947"/>
    </source>
</evidence>
<dbReference type="PANTHER" id="PTHR43668:SF2">
    <property type="entry name" value="ALLANTOINASE"/>
    <property type="match status" value="1"/>
</dbReference>
<dbReference type="InterPro" id="IPR006680">
    <property type="entry name" value="Amidohydro-rel"/>
</dbReference>
<evidence type="ECO:0000256" key="5">
    <source>
        <dbReference type="ARBA" id="ARBA00022801"/>
    </source>
</evidence>
<dbReference type="InterPro" id="IPR032466">
    <property type="entry name" value="Metal_Hydrolase"/>
</dbReference>
<evidence type="ECO:0000256" key="2">
    <source>
        <dbReference type="ARBA" id="ARBA00002368"/>
    </source>
</evidence>
<dbReference type="GO" id="GO:0046872">
    <property type="term" value="F:metal ion binding"/>
    <property type="evidence" value="ECO:0007669"/>
    <property type="project" value="UniProtKB-KW"/>
</dbReference>
<feature type="domain" description="Amidohydrolase-related" evidence="6">
    <location>
        <begin position="52"/>
        <end position="425"/>
    </location>
</feature>
<reference evidence="7 8" key="1">
    <citation type="submission" date="2019-02" db="EMBL/GenBank/DDBJ databases">
        <title>Draft genome sequences of novel Actinobacteria.</title>
        <authorList>
            <person name="Sahin N."/>
            <person name="Ay H."/>
            <person name="Saygin H."/>
        </authorList>
    </citation>
    <scope>NUCLEOTIDE SEQUENCE [LARGE SCALE GENOMIC DNA]</scope>
    <source>
        <strain evidence="7 8">KC603</strain>
    </source>
</reference>
<dbReference type="GO" id="GO:0005737">
    <property type="term" value="C:cytoplasm"/>
    <property type="evidence" value="ECO:0007669"/>
    <property type="project" value="TreeGrafter"/>
</dbReference>
<dbReference type="Pfam" id="PF01979">
    <property type="entry name" value="Amidohydro_1"/>
    <property type="match status" value="1"/>
</dbReference>
<keyword evidence="5" id="KW-0378">Hydrolase</keyword>
<keyword evidence="8" id="KW-1185">Reference proteome</keyword>
<dbReference type="SUPFAM" id="SSF51338">
    <property type="entry name" value="Composite domain of metallo-dependent hydrolases"/>
    <property type="match status" value="1"/>
</dbReference>
<name>A0A4R4RKU0_9ACTN</name>
<dbReference type="RefSeq" id="WP_131984321.1">
    <property type="nucleotide sequence ID" value="NZ_SMKL01000035.1"/>
</dbReference>
<evidence type="ECO:0000256" key="3">
    <source>
        <dbReference type="ARBA" id="ARBA00010286"/>
    </source>
</evidence>
<organism evidence="7 8">
    <name type="scientific">Jiangella ureilytica</name>
    <dbReference type="NCBI Taxonomy" id="2530374"/>
    <lineage>
        <taxon>Bacteria</taxon>
        <taxon>Bacillati</taxon>
        <taxon>Actinomycetota</taxon>
        <taxon>Actinomycetes</taxon>
        <taxon>Jiangellales</taxon>
        <taxon>Jiangellaceae</taxon>
        <taxon>Jiangella</taxon>
    </lineage>
</organism>
<dbReference type="GO" id="GO:0004038">
    <property type="term" value="F:allantoinase activity"/>
    <property type="evidence" value="ECO:0007669"/>
    <property type="project" value="TreeGrafter"/>
</dbReference>
<dbReference type="SUPFAM" id="SSF51556">
    <property type="entry name" value="Metallo-dependent hydrolases"/>
    <property type="match status" value="1"/>
</dbReference>
<dbReference type="Gene3D" id="2.30.40.10">
    <property type="entry name" value="Urease, subunit C, domain 1"/>
    <property type="match status" value="1"/>
</dbReference>
<dbReference type="Gene3D" id="3.20.20.140">
    <property type="entry name" value="Metal-dependent hydrolases"/>
    <property type="match status" value="1"/>
</dbReference>
<accession>A0A4R4RKU0</accession>
<evidence type="ECO:0000256" key="4">
    <source>
        <dbReference type="ARBA" id="ARBA00022723"/>
    </source>
</evidence>
<evidence type="ECO:0000313" key="8">
    <source>
        <dbReference type="Proteomes" id="UP000295621"/>
    </source>
</evidence>